<gene>
    <name evidence="2" type="ORF">CS347_22060</name>
</gene>
<dbReference type="InterPro" id="IPR038695">
    <property type="entry name" value="Saro_0823-like_sf"/>
</dbReference>
<evidence type="ECO:0008006" key="4">
    <source>
        <dbReference type="Google" id="ProtNLM"/>
    </source>
</evidence>
<dbReference type="AlphaFoldDB" id="A0AAN1VIF8"/>
<proteinExistence type="predicted"/>
<feature type="compositionally biased region" description="Basic and acidic residues" evidence="1">
    <location>
        <begin position="112"/>
        <end position="131"/>
    </location>
</feature>
<dbReference type="Proteomes" id="UP000282741">
    <property type="component" value="Chromosome"/>
</dbReference>
<name>A0AAN1VIF8_9BORD</name>
<dbReference type="EMBL" id="CP024172">
    <property type="protein sequence ID" value="AZW19707.1"/>
    <property type="molecule type" value="Genomic_DNA"/>
</dbReference>
<reference evidence="3" key="1">
    <citation type="submission" date="2017-10" db="EMBL/GenBank/DDBJ databases">
        <title>Whole genome sequencing of various Bordetella species.</title>
        <authorList>
            <person name="Weigand M.R."/>
            <person name="Loparev V."/>
            <person name="Peng Y."/>
            <person name="Bowden K.E."/>
            <person name="Tondella M.L."/>
            <person name="Williams M.M."/>
        </authorList>
    </citation>
    <scope>NUCLEOTIDE SEQUENCE [LARGE SCALE GENOMIC DNA]</scope>
    <source>
        <strain evidence="3">H720</strain>
    </source>
</reference>
<feature type="compositionally biased region" description="Acidic residues" evidence="1">
    <location>
        <begin position="189"/>
        <end position="200"/>
    </location>
</feature>
<sequence>MRRALPAARLRLREAAVWHRRLLGLLGRRRAPGPRSGLLLRPCHAVHTMGMAYPIAVWFIGRDGRVLRARRLDPWRWASCRGAVAVVETRVEILDAEDGGIGRVEAAVEHRAGRHVDGDLHDVGDRGRDADGDQQAGAQVDEQEHHDPDGAVDQEGPFIAPAGHAREEQRLHHAQSMPGHQHGRMPEERGDDDVEDGKQE</sequence>
<feature type="region of interest" description="Disordered" evidence="1">
    <location>
        <begin position="112"/>
        <end position="200"/>
    </location>
</feature>
<evidence type="ECO:0000313" key="2">
    <source>
        <dbReference type="EMBL" id="AZW19707.1"/>
    </source>
</evidence>
<evidence type="ECO:0000313" key="3">
    <source>
        <dbReference type="Proteomes" id="UP000282741"/>
    </source>
</evidence>
<dbReference type="Gene3D" id="2.60.120.1140">
    <property type="entry name" value="Protein of unknown function DUF192"/>
    <property type="match status" value="1"/>
</dbReference>
<evidence type="ECO:0000256" key="1">
    <source>
        <dbReference type="SAM" id="MobiDB-lite"/>
    </source>
</evidence>
<accession>A0AAN1VIF8</accession>
<organism evidence="2 3">
    <name type="scientific">Bordetella hinzii</name>
    <dbReference type="NCBI Taxonomy" id="103855"/>
    <lineage>
        <taxon>Bacteria</taxon>
        <taxon>Pseudomonadati</taxon>
        <taxon>Pseudomonadota</taxon>
        <taxon>Betaproteobacteria</taxon>
        <taxon>Burkholderiales</taxon>
        <taxon>Alcaligenaceae</taxon>
        <taxon>Bordetella</taxon>
    </lineage>
</organism>
<protein>
    <recommendedName>
        <fullName evidence="4">DUF192 domain-containing protein</fullName>
    </recommendedName>
</protein>